<dbReference type="SMART" id="SM00256">
    <property type="entry name" value="FBOX"/>
    <property type="match status" value="1"/>
</dbReference>
<dbReference type="InterPro" id="IPR001810">
    <property type="entry name" value="F-box_dom"/>
</dbReference>
<name>A0A6J1X082_GALME</name>
<evidence type="ECO:0000313" key="2">
    <source>
        <dbReference type="Proteomes" id="UP001652740"/>
    </source>
</evidence>
<dbReference type="InParanoid" id="A0A6J1X082"/>
<evidence type="ECO:0000259" key="1">
    <source>
        <dbReference type="PROSITE" id="PS50181"/>
    </source>
</evidence>
<accession>A0A6J1X082</accession>
<organism evidence="2 3">
    <name type="scientific">Galleria mellonella</name>
    <name type="common">Greater wax moth</name>
    <dbReference type="NCBI Taxonomy" id="7137"/>
    <lineage>
        <taxon>Eukaryota</taxon>
        <taxon>Metazoa</taxon>
        <taxon>Ecdysozoa</taxon>
        <taxon>Arthropoda</taxon>
        <taxon>Hexapoda</taxon>
        <taxon>Insecta</taxon>
        <taxon>Pterygota</taxon>
        <taxon>Neoptera</taxon>
        <taxon>Endopterygota</taxon>
        <taxon>Lepidoptera</taxon>
        <taxon>Glossata</taxon>
        <taxon>Ditrysia</taxon>
        <taxon>Pyraloidea</taxon>
        <taxon>Pyralidae</taxon>
        <taxon>Galleriinae</taxon>
        <taxon>Galleria</taxon>
    </lineage>
</organism>
<keyword evidence="2" id="KW-1185">Reference proteome</keyword>
<proteinExistence type="predicted"/>
<dbReference type="PROSITE" id="PS50181">
    <property type="entry name" value="FBOX"/>
    <property type="match status" value="1"/>
</dbReference>
<sequence>MSDIKSLPVETFIEILINTDGITVGKCRRVCKEWKEVIDENDLIWQEICRKECKYSSRIAKKKAGNDCNWYHVYKNLRMWSHVTSYQRNVREFYNFSLHDKTHALPVDYNILPLKDTRGVVLYDMSTLKYIPVSVPERSCLKIENNNFVTIILLKSGLFLQRTVQNDEQMSEAFFKADNFVLAYDILYFFNNRDVYRCDLRINNLSSHLILHCDYDIKAMQYDNGTLHLFTDCGRIVNFGKDKKVTVKSIDCPPEWVKQIKHVSVINDKNFVCYSRNLFKIETNKYQHLYLDFPLITALFFYADIVLIGTRAGEILLYRLASQKRAIKPIFEEIAVLPDGKFAVQLDVCERKTGPVIVVATFFEIMLIEIDFFSHEKQGKISFGSDKLCMYKRLSRLKDRLNVN</sequence>
<dbReference type="AlphaFoldDB" id="A0A6J1X082"/>
<dbReference type="GeneID" id="113521123"/>
<dbReference type="Gene3D" id="1.20.1280.50">
    <property type="match status" value="1"/>
</dbReference>
<dbReference type="Pfam" id="PF12937">
    <property type="entry name" value="F-box-like"/>
    <property type="match status" value="1"/>
</dbReference>
<dbReference type="Proteomes" id="UP001652740">
    <property type="component" value="Unplaced"/>
</dbReference>
<gene>
    <name evidence="3" type="primary">LOC113521123</name>
</gene>
<feature type="domain" description="F-box" evidence="1">
    <location>
        <begin position="1"/>
        <end position="48"/>
    </location>
</feature>
<dbReference type="RefSeq" id="XP_026762357.2">
    <property type="nucleotide sequence ID" value="XM_026906556.3"/>
</dbReference>
<dbReference type="SUPFAM" id="SSF81383">
    <property type="entry name" value="F-box domain"/>
    <property type="match status" value="1"/>
</dbReference>
<reference evidence="3" key="1">
    <citation type="submission" date="2025-08" db="UniProtKB">
        <authorList>
            <consortium name="RefSeq"/>
        </authorList>
    </citation>
    <scope>IDENTIFICATION</scope>
    <source>
        <tissue evidence="3">Whole larvae</tissue>
    </source>
</reference>
<protein>
    <submittedName>
        <fullName evidence="3">Uncharacterized protein LOC113521123</fullName>
    </submittedName>
</protein>
<evidence type="ECO:0000313" key="3">
    <source>
        <dbReference type="RefSeq" id="XP_026762357.2"/>
    </source>
</evidence>
<dbReference type="KEGG" id="gmw:113521123"/>
<dbReference type="InterPro" id="IPR036047">
    <property type="entry name" value="F-box-like_dom_sf"/>
</dbReference>